<dbReference type="AlphaFoldDB" id="A0A9N9NWJ8"/>
<accession>A0A9N9NWJ8</accession>
<protein>
    <submittedName>
        <fullName evidence="1">3428_t:CDS:1</fullName>
    </submittedName>
</protein>
<evidence type="ECO:0000313" key="1">
    <source>
        <dbReference type="EMBL" id="CAG8763426.1"/>
    </source>
</evidence>
<dbReference type="EMBL" id="CAJVPZ010042241">
    <property type="protein sequence ID" value="CAG8763426.1"/>
    <property type="molecule type" value="Genomic_DNA"/>
</dbReference>
<gene>
    <name evidence="1" type="ORF">RFULGI_LOCUS14491</name>
</gene>
<feature type="non-terminal residue" evidence="1">
    <location>
        <position position="143"/>
    </location>
</feature>
<feature type="non-terminal residue" evidence="1">
    <location>
        <position position="1"/>
    </location>
</feature>
<sequence>FIPYEQFSNVTYLAKGGFSEIYKATCSYDTKEFWDNQKKEFETKNVRTIVLKSLNNSKIISNDFLNELKNYFQCSNSYVLKYYGITQHPETKNYLIVMAFASNDLHSGNILVDDPNSPLNASIGDFGISKPANSITDTKEIYG</sequence>
<dbReference type="SUPFAM" id="SSF56112">
    <property type="entry name" value="Protein kinase-like (PK-like)"/>
    <property type="match status" value="1"/>
</dbReference>
<reference evidence="1" key="1">
    <citation type="submission" date="2021-06" db="EMBL/GenBank/DDBJ databases">
        <authorList>
            <person name="Kallberg Y."/>
            <person name="Tangrot J."/>
            <person name="Rosling A."/>
        </authorList>
    </citation>
    <scope>NUCLEOTIDE SEQUENCE</scope>
    <source>
        <strain evidence="1">IN212</strain>
    </source>
</reference>
<dbReference type="Proteomes" id="UP000789396">
    <property type="component" value="Unassembled WGS sequence"/>
</dbReference>
<organism evidence="1 2">
    <name type="scientific">Racocetra fulgida</name>
    <dbReference type="NCBI Taxonomy" id="60492"/>
    <lineage>
        <taxon>Eukaryota</taxon>
        <taxon>Fungi</taxon>
        <taxon>Fungi incertae sedis</taxon>
        <taxon>Mucoromycota</taxon>
        <taxon>Glomeromycotina</taxon>
        <taxon>Glomeromycetes</taxon>
        <taxon>Diversisporales</taxon>
        <taxon>Gigasporaceae</taxon>
        <taxon>Racocetra</taxon>
    </lineage>
</organism>
<proteinExistence type="predicted"/>
<name>A0A9N9NWJ8_9GLOM</name>
<keyword evidence="2" id="KW-1185">Reference proteome</keyword>
<dbReference type="InterPro" id="IPR011009">
    <property type="entry name" value="Kinase-like_dom_sf"/>
</dbReference>
<dbReference type="OrthoDB" id="2421010at2759"/>
<comment type="caution">
    <text evidence="1">The sequence shown here is derived from an EMBL/GenBank/DDBJ whole genome shotgun (WGS) entry which is preliminary data.</text>
</comment>
<evidence type="ECO:0000313" key="2">
    <source>
        <dbReference type="Proteomes" id="UP000789396"/>
    </source>
</evidence>
<dbReference type="Gene3D" id="1.10.510.10">
    <property type="entry name" value="Transferase(Phosphotransferase) domain 1"/>
    <property type="match status" value="1"/>
</dbReference>